<dbReference type="AlphaFoldDB" id="A0A6G0XC24"/>
<proteinExistence type="predicted"/>
<keyword evidence="1" id="KW-0863">Zinc-finger</keyword>
<dbReference type="GO" id="GO:0008270">
    <property type="term" value="F:zinc ion binding"/>
    <property type="evidence" value="ECO:0007669"/>
    <property type="project" value="UniProtKB-KW"/>
</dbReference>
<dbReference type="Gene3D" id="3.30.40.10">
    <property type="entry name" value="Zinc/RING finger domain, C3HC4 (zinc finger)"/>
    <property type="match status" value="1"/>
</dbReference>
<reference evidence="3 4" key="1">
    <citation type="submission" date="2019-07" db="EMBL/GenBank/DDBJ databases">
        <title>Genomics analysis of Aphanomyces spp. identifies a new class of oomycete effector associated with host adaptation.</title>
        <authorList>
            <person name="Gaulin E."/>
        </authorList>
    </citation>
    <scope>NUCLEOTIDE SEQUENCE [LARGE SCALE GENOMIC DNA]</scope>
    <source>
        <strain evidence="3 4">ATCC 201684</strain>
    </source>
</reference>
<dbReference type="InterPro" id="IPR043898">
    <property type="entry name" value="FANCL_d2"/>
</dbReference>
<dbReference type="GO" id="GO:0006513">
    <property type="term" value="P:protein monoubiquitination"/>
    <property type="evidence" value="ECO:0007669"/>
    <property type="project" value="TreeGrafter"/>
</dbReference>
<dbReference type="PANTHER" id="PTHR13206:SF0">
    <property type="entry name" value="E3 UBIQUITIN-PROTEIN LIGASE FANCL"/>
    <property type="match status" value="1"/>
</dbReference>
<feature type="domain" description="RING-type" evidence="2">
    <location>
        <begin position="311"/>
        <end position="367"/>
    </location>
</feature>
<dbReference type="Pfam" id="PF09765">
    <property type="entry name" value="FANCL_d1"/>
    <property type="match status" value="1"/>
</dbReference>
<dbReference type="InterPro" id="IPR043003">
    <property type="entry name" value="FANCL_d3_sf"/>
</dbReference>
<evidence type="ECO:0000259" key="2">
    <source>
        <dbReference type="PROSITE" id="PS50089"/>
    </source>
</evidence>
<keyword evidence="1" id="KW-0479">Metal-binding</keyword>
<dbReference type="InterPro" id="IPR013083">
    <property type="entry name" value="Znf_RING/FYVE/PHD"/>
</dbReference>
<dbReference type="EMBL" id="VJMJ01000083">
    <property type="protein sequence ID" value="KAF0737680.1"/>
    <property type="molecule type" value="Genomic_DNA"/>
</dbReference>
<dbReference type="PANTHER" id="PTHR13206">
    <property type="entry name" value="UBIQUITIN LIGASE PROTEIN PHF9 FANCONI ANEMIA GROUP L PROTEIN"/>
    <property type="match status" value="1"/>
</dbReference>
<dbReference type="Gene3D" id="3.10.110.10">
    <property type="entry name" value="Ubiquitin Conjugating Enzyme"/>
    <property type="match status" value="1"/>
</dbReference>
<dbReference type="GO" id="GO:0043240">
    <property type="term" value="C:Fanconi anaemia nuclear complex"/>
    <property type="evidence" value="ECO:0007669"/>
    <property type="project" value="InterPro"/>
</dbReference>
<dbReference type="InterPro" id="IPR016135">
    <property type="entry name" value="UBQ-conjugating_enzyme/RWD"/>
</dbReference>
<dbReference type="InterPro" id="IPR001841">
    <property type="entry name" value="Znf_RING"/>
</dbReference>
<dbReference type="Proteomes" id="UP000481153">
    <property type="component" value="Unassembled WGS sequence"/>
</dbReference>
<dbReference type="InterPro" id="IPR026850">
    <property type="entry name" value="FANCL_C"/>
</dbReference>
<evidence type="ECO:0000313" key="3">
    <source>
        <dbReference type="EMBL" id="KAF0737680.1"/>
    </source>
</evidence>
<evidence type="ECO:0000313" key="4">
    <source>
        <dbReference type="Proteomes" id="UP000481153"/>
    </source>
</evidence>
<protein>
    <recommendedName>
        <fullName evidence="2">RING-type domain-containing protein</fullName>
    </recommendedName>
</protein>
<dbReference type="Pfam" id="PF18891">
    <property type="entry name" value="FANCL_d3"/>
    <property type="match status" value="1"/>
</dbReference>
<dbReference type="InterPro" id="IPR044037">
    <property type="entry name" value="FANCL_d3"/>
</dbReference>
<dbReference type="InterPro" id="IPR026848">
    <property type="entry name" value="Fancl"/>
</dbReference>
<dbReference type="SUPFAM" id="SSF57850">
    <property type="entry name" value="RING/U-box"/>
    <property type="match status" value="1"/>
</dbReference>
<dbReference type="VEuPathDB" id="FungiDB:AeMF1_002557"/>
<keyword evidence="1" id="KW-0862">Zinc</keyword>
<dbReference type="SMART" id="SM01197">
    <property type="entry name" value="FANCL_C"/>
    <property type="match status" value="1"/>
</dbReference>
<dbReference type="Gene3D" id="3.10.110.20">
    <property type="entry name" value="RWD domain-like"/>
    <property type="match status" value="1"/>
</dbReference>
<dbReference type="Pfam" id="PF18890">
    <property type="entry name" value="FANCL_d2"/>
    <property type="match status" value="1"/>
</dbReference>
<dbReference type="Pfam" id="PF11793">
    <property type="entry name" value="FANCL_C"/>
    <property type="match status" value="1"/>
</dbReference>
<dbReference type="GO" id="GO:0036297">
    <property type="term" value="P:interstrand cross-link repair"/>
    <property type="evidence" value="ECO:0007669"/>
    <property type="project" value="InterPro"/>
</dbReference>
<dbReference type="CDD" id="cd23831">
    <property type="entry name" value="DRWD-N_FANCL"/>
    <property type="match status" value="1"/>
</dbReference>
<dbReference type="InterPro" id="IPR019162">
    <property type="entry name" value="FancL_WD-rpt_cont_dom"/>
</dbReference>
<comment type="caution">
    <text evidence="3">The sequence shown here is derived from an EMBL/GenBank/DDBJ whole genome shotgun (WGS) entry which is preliminary data.</text>
</comment>
<sequence>MLESVLVPESPACSNYRGFVALGSKQFMLRVTYTLLNPDTNAVSLSRAGLQADAELTELLQPYLTVLTRRLQQSTSVDAFLSELEDLLQGIARGPHSLVQAPPLPYYETLLNDVAKIGWDRIVEINTDDKGQWNGLHVRLTDSSRRSHVVSFLMDATYPTTPPVCGVDVPEPMPPLQWPSTAPSLQHAIDQVQVHLEKFQDFWAVLDDIDKKCCVLEPERPTRGCKRRRLAVQPSISLQFQILDPLLPRALVDVVWFGNDAAVHPLRDRMYANLSKWKASDSIRKNLERVLQMRFPSAKTAVAAEALAQECGICYTHRLDDRIPDRVCESVNCARPFHDSCLVEWLQSIPTSRKSFGTIFGSCPYCREPISTKWTP</sequence>
<dbReference type="GO" id="GO:0061630">
    <property type="term" value="F:ubiquitin protein ligase activity"/>
    <property type="evidence" value="ECO:0007669"/>
    <property type="project" value="TreeGrafter"/>
</dbReference>
<gene>
    <name evidence="3" type="ORF">Ae201684_006345</name>
</gene>
<keyword evidence="4" id="KW-1185">Reference proteome</keyword>
<name>A0A6G0XC24_9STRA</name>
<dbReference type="PROSITE" id="PS50089">
    <property type="entry name" value="ZF_RING_2"/>
    <property type="match status" value="1"/>
</dbReference>
<dbReference type="CDD" id="cd23786">
    <property type="entry name" value="ELF_FANCL"/>
    <property type="match status" value="1"/>
</dbReference>
<accession>A0A6G0XC24</accession>
<organism evidence="3 4">
    <name type="scientific">Aphanomyces euteiches</name>
    <dbReference type="NCBI Taxonomy" id="100861"/>
    <lineage>
        <taxon>Eukaryota</taxon>
        <taxon>Sar</taxon>
        <taxon>Stramenopiles</taxon>
        <taxon>Oomycota</taxon>
        <taxon>Saprolegniomycetes</taxon>
        <taxon>Saprolegniales</taxon>
        <taxon>Verrucalvaceae</taxon>
        <taxon>Aphanomyces</taxon>
    </lineage>
</organism>
<evidence type="ECO:0000256" key="1">
    <source>
        <dbReference type="PROSITE-ProRule" id="PRU00175"/>
    </source>
</evidence>
<dbReference type="CDD" id="cd23832">
    <property type="entry name" value="DRWD-C_FANCL"/>
    <property type="match status" value="1"/>
</dbReference>
<dbReference type="CDD" id="cd16490">
    <property type="entry name" value="RING-CH-C4HC3_FANCL"/>
    <property type="match status" value="1"/>
</dbReference>